<dbReference type="SMART" id="SM01207">
    <property type="entry name" value="G3P_acyltransf"/>
    <property type="match status" value="1"/>
</dbReference>
<feature type="binding site" evidence="15">
    <location>
        <position position="846"/>
    </location>
    <ligand>
        <name>sn-glycerol 3-phosphate</name>
        <dbReference type="ChEBI" id="CHEBI:57597"/>
    </ligand>
</feature>
<feature type="binding site" evidence="15">
    <location>
        <position position="782"/>
    </location>
    <ligand>
        <name>sn-glycerol 3-phosphate</name>
        <dbReference type="ChEBI" id="CHEBI:57597"/>
    </ligand>
</feature>
<feature type="compositionally biased region" description="Basic and acidic residues" evidence="18">
    <location>
        <begin position="213"/>
        <end position="224"/>
    </location>
</feature>
<feature type="transmembrane region" description="Helical" evidence="16">
    <location>
        <begin position="51"/>
        <end position="69"/>
    </location>
</feature>
<dbReference type="GO" id="GO:0008654">
    <property type="term" value="P:phospholipid biosynthetic process"/>
    <property type="evidence" value="ECO:0007669"/>
    <property type="project" value="UniProtKB-UniRule"/>
</dbReference>
<dbReference type="GO" id="GO:0141152">
    <property type="term" value="F:glycerol-3-phosphate dehydrogenase (NAD+) activity"/>
    <property type="evidence" value="ECO:0007669"/>
    <property type="project" value="RHEA"/>
</dbReference>
<dbReference type="GO" id="GO:0043772">
    <property type="term" value="F:acyl-phosphate glycerol-3-phosphate acyltransferase activity"/>
    <property type="evidence" value="ECO:0007669"/>
    <property type="project" value="UniProtKB-UniRule"/>
</dbReference>
<feature type="binding site" evidence="15">
    <location>
        <position position="729"/>
    </location>
    <ligand>
        <name>sn-glycerol 3-phosphate</name>
        <dbReference type="ChEBI" id="CHEBI:57597"/>
    </ligand>
</feature>
<feature type="binding site" evidence="15">
    <location>
        <position position="625"/>
    </location>
    <ligand>
        <name>NADPH</name>
        <dbReference type="ChEBI" id="CHEBI:57783"/>
    </ligand>
</feature>
<dbReference type="GO" id="GO:0005829">
    <property type="term" value="C:cytosol"/>
    <property type="evidence" value="ECO:0007669"/>
    <property type="project" value="TreeGrafter"/>
</dbReference>
<feature type="transmembrane region" description="Helical" evidence="16">
    <location>
        <begin position="114"/>
        <end position="136"/>
    </location>
</feature>
<comment type="caution">
    <text evidence="21">The sequence shown here is derived from an EMBL/GenBank/DDBJ whole genome shotgun (WGS) entry which is preliminary data.</text>
</comment>
<dbReference type="EC" id="2.3.1.275" evidence="16"/>
<dbReference type="GO" id="GO:0141153">
    <property type="term" value="F:glycerol-3-phosphate dehydrogenase (NADP+) activity"/>
    <property type="evidence" value="ECO:0007669"/>
    <property type="project" value="RHEA"/>
</dbReference>
<dbReference type="InterPro" id="IPR006109">
    <property type="entry name" value="G3P_DH_NAD-dep_C"/>
</dbReference>
<evidence type="ECO:0000256" key="9">
    <source>
        <dbReference type="ARBA" id="ARBA00023027"/>
    </source>
</evidence>
<evidence type="ECO:0000256" key="8">
    <source>
        <dbReference type="ARBA" id="ARBA00023002"/>
    </source>
</evidence>
<feature type="region of interest" description="Disordered" evidence="18">
    <location>
        <begin position="193"/>
        <end position="383"/>
    </location>
</feature>
<evidence type="ECO:0000256" key="4">
    <source>
        <dbReference type="ARBA" id="ARBA00022679"/>
    </source>
</evidence>
<comment type="function">
    <text evidence="15">Catalyzes the reduction of the glycolytic intermediate dihydroxyacetone phosphate (DHAP) to sn-glycerol 3-phosphate (G3P), the key precursor for phospholipid synthesis.</text>
</comment>
<feature type="domain" description="Glycerol-3-phosphate dehydrogenase NAD-dependent N-terminal" evidence="19">
    <location>
        <begin position="596"/>
        <end position="752"/>
    </location>
</feature>
<dbReference type="HAMAP" id="MF_00394">
    <property type="entry name" value="NAD_Glyc3P_dehydrog"/>
    <property type="match status" value="1"/>
</dbReference>
<evidence type="ECO:0000256" key="2">
    <source>
        <dbReference type="ARBA" id="ARBA00022475"/>
    </source>
</evidence>
<keyword evidence="15" id="KW-0547">Nucleotide-binding</keyword>
<dbReference type="UniPathway" id="UPA00085"/>
<keyword evidence="12 15" id="KW-0594">Phospholipid biosynthesis</keyword>
<feature type="binding site" evidence="15">
    <location>
        <position position="604"/>
    </location>
    <ligand>
        <name>NADPH</name>
        <dbReference type="ChEBI" id="CHEBI:57783"/>
    </ligand>
</feature>
<evidence type="ECO:0000256" key="6">
    <source>
        <dbReference type="ARBA" id="ARBA00022857"/>
    </source>
</evidence>
<feature type="region of interest" description="Disordered" evidence="18">
    <location>
        <begin position="510"/>
        <end position="539"/>
    </location>
</feature>
<dbReference type="PANTHER" id="PTHR11728">
    <property type="entry name" value="GLYCEROL-3-PHOSPHATE DEHYDROGENASE"/>
    <property type="match status" value="1"/>
</dbReference>
<evidence type="ECO:0000256" key="14">
    <source>
        <dbReference type="ARBA" id="ARBA00052716"/>
    </source>
</evidence>
<feature type="compositionally biased region" description="Acidic residues" evidence="18">
    <location>
        <begin position="320"/>
        <end position="361"/>
    </location>
</feature>
<dbReference type="FunFam" id="1.10.1040.10:FF:000001">
    <property type="entry name" value="Glycerol-3-phosphate dehydrogenase [NAD(P)+]"/>
    <property type="match status" value="1"/>
</dbReference>
<feature type="binding site" evidence="15">
    <location>
        <position position="699"/>
    </location>
    <ligand>
        <name>sn-glycerol 3-phosphate</name>
        <dbReference type="ChEBI" id="CHEBI:57597"/>
    </ligand>
</feature>
<keyword evidence="5 16" id="KW-0812">Transmembrane</keyword>
<evidence type="ECO:0000256" key="18">
    <source>
        <dbReference type="SAM" id="MobiDB-lite"/>
    </source>
</evidence>
<evidence type="ECO:0000256" key="11">
    <source>
        <dbReference type="ARBA" id="ARBA00023136"/>
    </source>
</evidence>
<dbReference type="AlphaFoldDB" id="A0A6A8M7A2"/>
<feature type="compositionally biased region" description="Acidic residues" evidence="18">
    <location>
        <begin position="415"/>
        <end position="427"/>
    </location>
</feature>
<dbReference type="Pfam" id="PF02660">
    <property type="entry name" value="G3P_acyltransf"/>
    <property type="match status" value="1"/>
</dbReference>
<feature type="binding site" evidence="15">
    <location>
        <position position="845"/>
    </location>
    <ligand>
        <name>sn-glycerol 3-phosphate</name>
        <dbReference type="ChEBI" id="CHEBI:57597"/>
    </ligand>
</feature>
<evidence type="ECO:0000259" key="20">
    <source>
        <dbReference type="Pfam" id="PF07479"/>
    </source>
</evidence>
<dbReference type="Gene3D" id="3.40.50.720">
    <property type="entry name" value="NAD(P)-binding Rossmann-like Domain"/>
    <property type="match status" value="1"/>
</dbReference>
<evidence type="ECO:0000256" key="7">
    <source>
        <dbReference type="ARBA" id="ARBA00022989"/>
    </source>
</evidence>
<feature type="binding site" evidence="15">
    <location>
        <position position="835"/>
    </location>
    <ligand>
        <name>sn-glycerol 3-phosphate</name>
        <dbReference type="ChEBI" id="CHEBI:57597"/>
    </ligand>
</feature>
<evidence type="ECO:0000256" key="1">
    <source>
        <dbReference type="ARBA" id="ARBA00011009"/>
    </source>
</evidence>
<dbReference type="Pfam" id="PF01210">
    <property type="entry name" value="NAD_Gly3P_dh_N"/>
    <property type="match status" value="1"/>
</dbReference>
<dbReference type="PANTHER" id="PTHR11728:SF1">
    <property type="entry name" value="GLYCEROL-3-PHOSPHATE DEHYDROGENASE [NAD(+)] 2, CHLOROPLASTIC"/>
    <property type="match status" value="1"/>
</dbReference>
<accession>A0A6A8M7A2</accession>
<keyword evidence="15" id="KW-0963">Cytoplasm</keyword>
<dbReference type="GO" id="GO:0005975">
    <property type="term" value="P:carbohydrate metabolic process"/>
    <property type="evidence" value="ECO:0007669"/>
    <property type="project" value="InterPro"/>
</dbReference>
<keyword evidence="8 15" id="KW-0560">Oxidoreductase</keyword>
<feature type="transmembrane region" description="Helical" evidence="16">
    <location>
        <begin position="148"/>
        <end position="175"/>
    </location>
</feature>
<name>A0A6A8M7A2_9FIRM</name>
<dbReference type="InterPro" id="IPR006168">
    <property type="entry name" value="G3P_DH_NAD-dep"/>
</dbReference>
<keyword evidence="10 15" id="KW-0443">Lipid metabolism</keyword>
<dbReference type="GO" id="GO:0046168">
    <property type="term" value="P:glycerol-3-phosphate catabolic process"/>
    <property type="evidence" value="ECO:0007669"/>
    <property type="project" value="InterPro"/>
</dbReference>
<comment type="subcellular location">
    <subcellularLocation>
        <location evidence="16">Cell membrane</location>
        <topology evidence="16">Multi-pass membrane protein</topology>
    </subcellularLocation>
    <subcellularLocation>
        <location evidence="15">Cytoplasm</location>
    </subcellularLocation>
</comment>
<feature type="active site" description="Proton acceptor" evidence="15">
    <location>
        <position position="782"/>
    </location>
</feature>
<feature type="transmembrane region" description="Helical" evidence="16">
    <location>
        <begin position="81"/>
        <end position="102"/>
    </location>
</feature>
<keyword evidence="13 15" id="KW-1208">Phospholipid metabolism</keyword>
<keyword evidence="4 16" id="KW-0808">Transferase</keyword>
<comment type="catalytic activity">
    <reaction evidence="14">
        <text>sn-glycerol 3-phosphate + NADP(+) = dihydroxyacetone phosphate + NADPH + H(+)</text>
        <dbReference type="Rhea" id="RHEA:11096"/>
        <dbReference type="ChEBI" id="CHEBI:15378"/>
        <dbReference type="ChEBI" id="CHEBI:57597"/>
        <dbReference type="ChEBI" id="CHEBI:57642"/>
        <dbReference type="ChEBI" id="CHEBI:57783"/>
        <dbReference type="ChEBI" id="CHEBI:58349"/>
        <dbReference type="EC" id="1.1.1.94"/>
    </reaction>
    <physiologicalReaction direction="right-to-left" evidence="14">
        <dbReference type="Rhea" id="RHEA:11098"/>
    </physiologicalReaction>
</comment>
<keyword evidence="21" id="KW-0012">Acyltransferase</keyword>
<feature type="binding site" evidence="15">
    <location>
        <position position="731"/>
    </location>
    <ligand>
        <name>NADPH</name>
        <dbReference type="ChEBI" id="CHEBI:57783"/>
    </ligand>
</feature>
<feature type="binding site" evidence="15">
    <location>
        <position position="699"/>
    </location>
    <ligand>
        <name>NADPH</name>
        <dbReference type="ChEBI" id="CHEBI:57783"/>
    </ligand>
</feature>
<proteinExistence type="inferred from homology"/>
<protein>
    <recommendedName>
        <fullName evidence="15 16">Multifunctional fusion protein</fullName>
    </recommendedName>
    <domain>
        <recommendedName>
            <fullName evidence="16">Glycerol-3-phosphate acyltransferase</fullName>
        </recommendedName>
        <alternativeName>
            <fullName evidence="16">Acyl-PO4 G3P acyltransferase</fullName>
        </alternativeName>
        <alternativeName>
            <fullName evidence="16">Acyl-phosphate--glycerol-3-phosphate acyltransferase</fullName>
        </alternativeName>
        <alternativeName>
            <fullName evidence="16">G3P acyltransferase</fullName>
        </alternativeName>
        <alternativeName>
            <fullName evidence="16">Lysophosphatidic acid synthase</fullName>
            <shortName evidence="16">GPAT</shortName>
            <shortName evidence="16">LPA synthase</shortName>
            <ecNumber evidence="16">2.3.1.275</ecNumber>
        </alternativeName>
    </domain>
    <domain>
        <recommendedName>
            <fullName evidence="15">Glycerol-3-phosphate dehydrogenase [NAD(P)+]</fullName>
            <ecNumber evidence="15">1.1.1.94</ecNumber>
        </recommendedName>
        <alternativeName>
            <fullName evidence="15">NAD(P)(+)-dependent glycerol-3-phosphate dehydrogenase</fullName>
        </alternativeName>
        <alternativeName>
            <fullName evidence="15">NAD(P)H-dependent dihydroxyacetone-phosphate reductase</fullName>
        </alternativeName>
    </domain>
</protein>
<dbReference type="InterPro" id="IPR013328">
    <property type="entry name" value="6PGD_dom2"/>
</dbReference>
<comment type="subunit">
    <text evidence="16">Probably interacts with PlsX.</text>
</comment>
<dbReference type="NCBIfam" id="NF000942">
    <property type="entry name" value="PRK00094.1-4"/>
    <property type="match status" value="1"/>
</dbReference>
<comment type="pathway">
    <text evidence="16">Lipid metabolism; phospholipid metabolism.</text>
</comment>
<reference evidence="21" key="1">
    <citation type="submission" date="2019-09" db="EMBL/GenBank/DDBJ databases">
        <title>In-depth cultivation of the pig gut microbiome towards novel bacterial diversity and tailored functional studies.</title>
        <authorList>
            <person name="Wylensek D."/>
            <person name="Hitch T.C.A."/>
            <person name="Clavel T."/>
        </authorList>
    </citation>
    <scope>NUCLEOTIDE SEQUENCE</scope>
    <source>
        <strain evidence="21">RF-744-FAT-WT-3</strain>
    </source>
</reference>
<dbReference type="HAMAP" id="MF_01043">
    <property type="entry name" value="PlsY"/>
    <property type="match status" value="1"/>
</dbReference>
<evidence type="ECO:0000256" key="13">
    <source>
        <dbReference type="ARBA" id="ARBA00023264"/>
    </source>
</evidence>
<dbReference type="InterPro" id="IPR003811">
    <property type="entry name" value="G3P_acylTferase_PlsY"/>
</dbReference>
<comment type="function">
    <text evidence="16">Catalyzes the transfer of an acyl group from acyl-phosphate (acyl-PO(4)) to glycerol-3-phosphate (G3P) to form lysophosphatidic acid (LPA). This enzyme utilizes acyl-phosphate as fatty acyl donor, but not acyl-CoA or acyl-ACP.</text>
</comment>
<dbReference type="Gene3D" id="1.10.1040.10">
    <property type="entry name" value="N-(1-d-carboxylethyl)-l-norvaline Dehydrogenase, domain 2"/>
    <property type="match status" value="1"/>
</dbReference>
<dbReference type="PROSITE" id="PS00957">
    <property type="entry name" value="NAD_G3PDH"/>
    <property type="match status" value="1"/>
</dbReference>
<feature type="compositionally biased region" description="Acidic residues" evidence="18">
    <location>
        <begin position="200"/>
        <end position="212"/>
    </location>
</feature>
<gene>
    <name evidence="16 21" type="primary">plsY</name>
    <name evidence="15" type="synonym">gpsA</name>
    <name evidence="21" type="ORF">FYJ66_06350</name>
</gene>
<feature type="binding site" evidence="15">
    <location>
        <position position="871"/>
    </location>
    <ligand>
        <name>NADPH</name>
        <dbReference type="ChEBI" id="CHEBI:57783"/>
    </ligand>
</feature>
<feature type="compositionally biased region" description="Basic and acidic residues" evidence="18">
    <location>
        <begin position="441"/>
        <end position="455"/>
    </location>
</feature>
<keyword evidence="6 15" id="KW-0521">NADP</keyword>
<evidence type="ECO:0000256" key="16">
    <source>
        <dbReference type="HAMAP-Rule" id="MF_01043"/>
    </source>
</evidence>
<evidence type="ECO:0000256" key="17">
    <source>
        <dbReference type="RuleBase" id="RU000437"/>
    </source>
</evidence>
<dbReference type="NCBIfam" id="TIGR00023">
    <property type="entry name" value="glycerol-3-phosphate 1-O-acyltransferase PlsY"/>
    <property type="match status" value="1"/>
</dbReference>
<comment type="similarity">
    <text evidence="16">Belongs to the PlsY family.</text>
</comment>
<evidence type="ECO:0000259" key="19">
    <source>
        <dbReference type="Pfam" id="PF01210"/>
    </source>
</evidence>
<evidence type="ECO:0000256" key="3">
    <source>
        <dbReference type="ARBA" id="ARBA00022516"/>
    </source>
</evidence>
<feature type="binding site" evidence="15">
    <location>
        <position position="605"/>
    </location>
    <ligand>
        <name>NADPH</name>
        <dbReference type="ChEBI" id="CHEBI:57783"/>
    </ligand>
</feature>
<dbReference type="GO" id="GO:0006650">
    <property type="term" value="P:glycerophospholipid metabolic process"/>
    <property type="evidence" value="ECO:0007669"/>
    <property type="project" value="UniProtKB-UniRule"/>
</dbReference>
<dbReference type="RefSeq" id="WP_154572674.1">
    <property type="nucleotide sequence ID" value="NZ_VUNB01000004.1"/>
</dbReference>
<comment type="caution">
    <text evidence="15">Lacks conserved residue(s) required for the propagation of feature annotation.</text>
</comment>
<evidence type="ECO:0000256" key="5">
    <source>
        <dbReference type="ARBA" id="ARBA00022692"/>
    </source>
</evidence>
<keyword evidence="9 15" id="KW-0520">NAD</keyword>
<feature type="region of interest" description="Disordered" evidence="18">
    <location>
        <begin position="396"/>
        <end position="462"/>
    </location>
</feature>
<dbReference type="SUPFAM" id="SSF51735">
    <property type="entry name" value="NAD(P)-binding Rossmann-fold domains"/>
    <property type="match status" value="1"/>
</dbReference>
<evidence type="ECO:0000256" key="12">
    <source>
        <dbReference type="ARBA" id="ARBA00023209"/>
    </source>
</evidence>
<keyword evidence="11 16" id="KW-0472">Membrane</keyword>
<feature type="domain" description="Glycerol-3-phosphate dehydrogenase NAD-dependent C-terminal" evidence="20">
    <location>
        <begin position="771"/>
        <end position="910"/>
    </location>
</feature>
<sequence>MNSVIKLLLCVAGSYLVGNISPATLIGKAYGVDIKKVGSGNAGTTNVLRTLGYGPAALTLVIDILKGFLSVRIGLNAGNLLCGELCFLAVVLGHVYPVFFHFKGGKGVATSFGAAWAINWPSAFAVLLVAAIGAGTSKKMSIGSVAACLAYPLLVLFYYPTFFPVSIIVALFVLYNHRTNIVRLYKGEEKSMSVGNVTTSDDEPQEDSEAPVEPDKSGEAHETDEQLAEEIASAVEEADEPETSAEGISETDEPSDTSDNSGEVVSENNESDEVVEPETETLEETVSDNEPEEVEEKEPDTEKEEDLKPVSEDLAVSDSENSEDSEDSEEEDLSDIVLDEPGAETGNSDEEFAEAIEESENNQEKTDVNPVYSSGKEEHHKSGGFINGLLRKFKGEDSSDETTVMEEPVKAMDLQPDEEAADIESDSDLQWIFREAMSGDDDGKRQSGADTERNSGYKPSKGTVAMIARGGEAGVPGQTAVYYGMPMHPEYIPKDTVVVNSPVTRADEIILPSEDSSETASSDDDIILDDGNNSGENKDDEISQILKDSEFAEFDQLVEESKREEAAKKAEAARIIPKDYYKGQRKHRKKPEERKKIAFIGNGSFGTALANMLAHSGHTVTVWGRNKEYVSQMRETKVNSKYLPEVLLASSLRFTHNLKTAVHGKDIVVFSVPAQNFRQVAERTAKYLPEGAIVVNLAKGIETFTNKTMSQIAEEILPNNKYVVLSGPSHAEEIAKNKPATVVVASKDQKAAELVQDVFMSDKFRVYTSDDVLGVELGGALKNVIAIGTGISDGMGFGDNARSAIMTRGIHEITRLGVTLGARSDTFSGLSGIGDLMVTCDSDLSRNRRCGIMIGEGIKPDEAVKQIGTVEGFYTVEAACKLAEKSGVEMPITQAVNKVISGKITPAEALDMLMGRDKKDERK</sequence>
<evidence type="ECO:0000313" key="21">
    <source>
        <dbReference type="EMBL" id="MST69212.1"/>
    </source>
</evidence>
<feature type="binding site" evidence="15">
    <location>
        <position position="727"/>
    </location>
    <ligand>
        <name>sn-glycerol 3-phosphate</name>
        <dbReference type="ChEBI" id="CHEBI:57597"/>
    </ligand>
</feature>
<dbReference type="NCBIfam" id="NF000940">
    <property type="entry name" value="PRK00094.1-2"/>
    <property type="match status" value="1"/>
</dbReference>
<feature type="compositionally biased region" description="Acidic residues" evidence="18">
    <location>
        <begin position="236"/>
        <end position="256"/>
    </location>
</feature>
<keyword evidence="2 16" id="KW-1003">Cell membrane</keyword>
<dbReference type="PRINTS" id="PR00077">
    <property type="entry name" value="GPDHDRGNASE"/>
</dbReference>
<dbReference type="GO" id="GO:0005886">
    <property type="term" value="C:plasma membrane"/>
    <property type="evidence" value="ECO:0007669"/>
    <property type="project" value="UniProtKB-SubCell"/>
</dbReference>
<dbReference type="InterPro" id="IPR008927">
    <property type="entry name" value="6-PGluconate_DH-like_C_sf"/>
</dbReference>
<evidence type="ECO:0000256" key="15">
    <source>
        <dbReference type="HAMAP-Rule" id="MF_00394"/>
    </source>
</evidence>
<comment type="pathway">
    <text evidence="15">Membrane lipid metabolism; glycerophospholipid metabolism.</text>
</comment>
<dbReference type="GO" id="GO:0046167">
    <property type="term" value="P:glycerol-3-phosphate biosynthetic process"/>
    <property type="evidence" value="ECO:0007669"/>
    <property type="project" value="UniProtKB-UniRule"/>
</dbReference>
<dbReference type="EC" id="1.1.1.94" evidence="15"/>
<feature type="binding site" evidence="15">
    <location>
        <position position="846"/>
    </location>
    <ligand>
        <name>NADPH</name>
        <dbReference type="ChEBI" id="CHEBI:57783"/>
    </ligand>
</feature>
<comment type="catalytic activity">
    <reaction evidence="15">
        <text>sn-glycerol 3-phosphate + NAD(+) = dihydroxyacetone phosphate + NADH + H(+)</text>
        <dbReference type="Rhea" id="RHEA:11092"/>
        <dbReference type="ChEBI" id="CHEBI:15378"/>
        <dbReference type="ChEBI" id="CHEBI:57540"/>
        <dbReference type="ChEBI" id="CHEBI:57597"/>
        <dbReference type="ChEBI" id="CHEBI:57642"/>
        <dbReference type="ChEBI" id="CHEBI:57945"/>
        <dbReference type="EC" id="1.1.1.94"/>
    </reaction>
</comment>
<feature type="compositionally biased region" description="Acidic residues" evidence="18">
    <location>
        <begin position="269"/>
        <end position="304"/>
    </location>
</feature>
<dbReference type="UniPathway" id="UPA00940"/>
<dbReference type="SUPFAM" id="SSF48179">
    <property type="entry name" value="6-phosphogluconate dehydrogenase C-terminal domain-like"/>
    <property type="match status" value="1"/>
</dbReference>
<keyword evidence="7 16" id="KW-1133">Transmembrane helix</keyword>
<comment type="similarity">
    <text evidence="1 15 17">Belongs to the NAD-dependent glycerol-3-phosphate dehydrogenase family.</text>
</comment>
<evidence type="ECO:0000256" key="10">
    <source>
        <dbReference type="ARBA" id="ARBA00023098"/>
    </source>
</evidence>
<dbReference type="InterPro" id="IPR036291">
    <property type="entry name" value="NAD(P)-bd_dom_sf"/>
</dbReference>
<dbReference type="Pfam" id="PF07479">
    <property type="entry name" value="NAD_Gly3P_dh_C"/>
    <property type="match status" value="1"/>
</dbReference>
<feature type="binding site" evidence="15">
    <location>
        <position position="642"/>
    </location>
    <ligand>
        <name>NADPH</name>
        <dbReference type="ChEBI" id="CHEBI:57783"/>
    </ligand>
</feature>
<feature type="compositionally biased region" description="Low complexity" evidence="18">
    <location>
        <begin position="258"/>
        <end position="268"/>
    </location>
</feature>
<dbReference type="FunFam" id="3.40.50.720:FF:000019">
    <property type="entry name" value="Glycerol-3-phosphate dehydrogenase [NAD(P)+]"/>
    <property type="match status" value="1"/>
</dbReference>
<dbReference type="EMBL" id="VUNB01000004">
    <property type="protein sequence ID" value="MST69212.1"/>
    <property type="molecule type" value="Genomic_DNA"/>
</dbReference>
<comment type="catalytic activity">
    <reaction evidence="16">
        <text>an acyl phosphate + sn-glycerol 3-phosphate = a 1-acyl-sn-glycero-3-phosphate + phosphate</text>
        <dbReference type="Rhea" id="RHEA:34075"/>
        <dbReference type="ChEBI" id="CHEBI:43474"/>
        <dbReference type="ChEBI" id="CHEBI:57597"/>
        <dbReference type="ChEBI" id="CHEBI:57970"/>
        <dbReference type="ChEBI" id="CHEBI:59918"/>
        <dbReference type="EC" id="2.3.1.275"/>
    </reaction>
</comment>
<feature type="binding site" evidence="15">
    <location>
        <position position="847"/>
    </location>
    <ligand>
        <name>sn-glycerol 3-phosphate</name>
        <dbReference type="ChEBI" id="CHEBI:57597"/>
    </ligand>
</feature>
<keyword evidence="3 15" id="KW-0444">Lipid biosynthesis</keyword>
<organism evidence="21">
    <name type="scientific">Baileyella intestinalis</name>
    <dbReference type="NCBI Taxonomy" id="2606709"/>
    <lineage>
        <taxon>Bacteria</taxon>
        <taxon>Bacillati</taxon>
        <taxon>Bacillota</taxon>
        <taxon>Clostridia</taxon>
        <taxon>Peptostreptococcales</taxon>
        <taxon>Anaerovoracaceae</taxon>
        <taxon>Baileyella</taxon>
    </lineage>
</organism>
<dbReference type="GO" id="GO:0051287">
    <property type="term" value="F:NAD binding"/>
    <property type="evidence" value="ECO:0007669"/>
    <property type="project" value="InterPro"/>
</dbReference>
<feature type="compositionally biased region" description="Acidic residues" evidence="18">
    <location>
        <begin position="515"/>
        <end position="528"/>
    </location>
</feature>
<dbReference type="InterPro" id="IPR011128">
    <property type="entry name" value="G3P_DH_NAD-dep_N"/>
</dbReference>